<keyword evidence="3" id="KW-1185">Reference proteome</keyword>
<reference evidence="2 3" key="2">
    <citation type="submission" date="2018-11" db="EMBL/GenBank/DDBJ databases">
        <authorList>
            <consortium name="Pathogen Informatics"/>
        </authorList>
    </citation>
    <scope>NUCLEOTIDE SEQUENCE [LARGE SCALE GENOMIC DNA]</scope>
</reference>
<evidence type="ECO:0000313" key="2">
    <source>
        <dbReference type="EMBL" id="VDM48678.1"/>
    </source>
</evidence>
<dbReference type="Proteomes" id="UP000050794">
    <property type="component" value="Unassembled WGS sequence"/>
</dbReference>
<evidence type="ECO:0000313" key="4">
    <source>
        <dbReference type="WBParaSite" id="TCNE_0001735801-mRNA-1"/>
    </source>
</evidence>
<evidence type="ECO:0000313" key="3">
    <source>
        <dbReference type="Proteomes" id="UP000050794"/>
    </source>
</evidence>
<dbReference type="EMBL" id="UYWY01024359">
    <property type="protein sequence ID" value="VDM48678.1"/>
    <property type="molecule type" value="Genomic_DNA"/>
</dbReference>
<dbReference type="InterPro" id="IPR036397">
    <property type="entry name" value="RNaseH_sf"/>
</dbReference>
<name>A0A183V9D7_TOXCA</name>
<accession>A0A183V9D7</accession>
<reference evidence="4" key="1">
    <citation type="submission" date="2016-06" db="UniProtKB">
        <authorList>
            <consortium name="WormBaseParasite"/>
        </authorList>
    </citation>
    <scope>IDENTIFICATION</scope>
</reference>
<proteinExistence type="predicted"/>
<gene>
    <name evidence="2" type="ORF">TCNE_LOCUS17357</name>
</gene>
<dbReference type="WBParaSite" id="TCNE_0001735801-mRNA-1">
    <property type="protein sequence ID" value="TCNE_0001735801-mRNA-1"/>
    <property type="gene ID" value="TCNE_0001735801"/>
</dbReference>
<evidence type="ECO:0000256" key="1">
    <source>
        <dbReference type="SAM" id="MobiDB-lite"/>
    </source>
</evidence>
<dbReference type="GO" id="GO:0003676">
    <property type="term" value="F:nucleic acid binding"/>
    <property type="evidence" value="ECO:0007669"/>
    <property type="project" value="InterPro"/>
</dbReference>
<organism evidence="3 4">
    <name type="scientific">Toxocara canis</name>
    <name type="common">Canine roundworm</name>
    <dbReference type="NCBI Taxonomy" id="6265"/>
    <lineage>
        <taxon>Eukaryota</taxon>
        <taxon>Metazoa</taxon>
        <taxon>Ecdysozoa</taxon>
        <taxon>Nematoda</taxon>
        <taxon>Chromadorea</taxon>
        <taxon>Rhabditida</taxon>
        <taxon>Spirurina</taxon>
        <taxon>Ascaridomorpha</taxon>
        <taxon>Ascaridoidea</taxon>
        <taxon>Toxocaridae</taxon>
        <taxon>Toxocara</taxon>
    </lineage>
</organism>
<dbReference type="Gene3D" id="3.30.420.10">
    <property type="entry name" value="Ribonuclease H-like superfamily/Ribonuclease H"/>
    <property type="match status" value="1"/>
</dbReference>
<sequence>MGPITVRDSVGHCKRWVALFTCLATRSIHLEAAKNLSAEQFLQAGNGYSTNVGLDNAPQFQLVKKSCRTPSPHLLPGDLSLPLPHGKEESTSD</sequence>
<dbReference type="AlphaFoldDB" id="A0A183V9D7"/>
<feature type="region of interest" description="Disordered" evidence="1">
    <location>
        <begin position="71"/>
        <end position="93"/>
    </location>
</feature>
<protein>
    <submittedName>
        <fullName evidence="4">Secreted protein</fullName>
    </submittedName>
</protein>